<feature type="compositionally biased region" description="Low complexity" evidence="9">
    <location>
        <begin position="231"/>
        <end position="246"/>
    </location>
</feature>
<feature type="compositionally biased region" description="Low complexity" evidence="9">
    <location>
        <begin position="343"/>
        <end position="352"/>
    </location>
</feature>
<evidence type="ECO:0000313" key="13">
    <source>
        <dbReference type="Proteomes" id="UP001152799"/>
    </source>
</evidence>
<dbReference type="CDD" id="cd20901">
    <property type="entry name" value="CC_AF10"/>
    <property type="match status" value="1"/>
</dbReference>
<dbReference type="SUPFAM" id="SSF57903">
    <property type="entry name" value="FYVE/PHD zinc finger"/>
    <property type="match status" value="1"/>
</dbReference>
<evidence type="ECO:0008006" key="14">
    <source>
        <dbReference type="Google" id="ProtNLM"/>
    </source>
</evidence>
<dbReference type="Pfam" id="PF13831">
    <property type="entry name" value="PHD_2"/>
    <property type="match status" value="1"/>
</dbReference>
<keyword evidence="13" id="KW-1185">Reference proteome</keyword>
<sequence>MREMVGGCCVCSDDRGWSENPLVYCDGQSCNVAVHQACYGIVTVPTGPWYCCKCESQERTTKVKCELCPSRYGALKRTDNQGWAHVVCALYIPEVRFGNVSTMEPIQLHLIPSERFNKVCYICEEKGKPGSANVGACMQCNKVGCKQQFHVTCAQSLGLLCEEAGNYLDNVKYCGYCQHHYSKLKKGGNVKTIPPYKPVNDSQNSDSNSEKEADLAQKSSPPSAAGKRKSTSGNKNNSGKASSSGKAVSQPKTGHSNNKGPAEKRVVTSKSAKVEEQLLPATTADSKTDIKKETVKSEQSVSEPDKESKDLKSGRNKRKGSSANSRAPTPVLSEFSVVVSASNISDSTSNSVQTSTGTIVSPEKKNFGDSEKLKRQKIETTQSIISNQLVIALTSISTARLNSSSTSTTAVTEPIVQSEVTPTTVSSTSIIQTSQAQQPHPQHPSLVVSVPLAGTSLSPHHSLVGNSSNSLTVMPFTVASGGDSKTVATPTSSGSERATPIGNTDNFMMPSSNSNQGLLSSEMSGGGLKITYEKQPDLMNTEVDMELELDNPSTNSTIQEMPAKRTRSQSTEKSDRSTRNRKRSSLGSNSNGHPMQALMSTSLPAMLPKRPSRAHHSSPPPASPVQVQSQPPGAFAAISQERIKDSPPSSPSSESQGASSSNGLVRGHSKGRKSAPAAVHVIQGMSKEDKKEVKIFQNGVAAPHMLGNQLNPTSNMHQKMTDHLSNELEAHSIYHSNDSSPNLMGPQMHHRVIQSARASSTGSSTASGGSGLSSMLGGAIPQTLEQLLERQWEQGSQFLMEQAQHFDIASLLTCLHELRAENLRLEDHVTSLIQRRDHLLAVNARLVNPLIGQHAVAPPQISHTVNNIHPSISISQADMSRTSRHSSTAYDRYPQASLSVPVENGLPPDAYPSNPHRDSVGSGQPSPTVRHSPATPSYPNNGLLRQCPDPGSRSMPGRSQPYPLYDRPGSSHSHSSSSSQQMVIRRDRDRDQDMFGHGPQPS</sequence>
<dbReference type="PROSITE" id="PS51805">
    <property type="entry name" value="EPHD"/>
    <property type="match status" value="1"/>
</dbReference>
<evidence type="ECO:0000256" key="5">
    <source>
        <dbReference type="ARBA" id="ARBA00022771"/>
    </source>
</evidence>
<evidence type="ECO:0000313" key="12">
    <source>
        <dbReference type="EMBL" id="CAH1127833.1"/>
    </source>
</evidence>
<dbReference type="InterPro" id="IPR001965">
    <property type="entry name" value="Znf_PHD"/>
</dbReference>
<dbReference type="Gene3D" id="3.30.40.10">
    <property type="entry name" value="Zinc/RING finger domain, C3HC4 (zinc finger)"/>
    <property type="match status" value="2"/>
</dbReference>
<dbReference type="CDD" id="cd15672">
    <property type="entry name" value="ePHD_AF10_like"/>
    <property type="match status" value="1"/>
</dbReference>
<feature type="compositionally biased region" description="Basic and acidic residues" evidence="9">
    <location>
        <begin position="261"/>
        <end position="276"/>
    </location>
</feature>
<evidence type="ECO:0000256" key="2">
    <source>
        <dbReference type="ARBA" id="ARBA00022553"/>
    </source>
</evidence>
<evidence type="ECO:0000256" key="6">
    <source>
        <dbReference type="ARBA" id="ARBA00022833"/>
    </source>
</evidence>
<organism evidence="12 13">
    <name type="scientific">Ceutorhynchus assimilis</name>
    <name type="common">cabbage seed weevil</name>
    <dbReference type="NCBI Taxonomy" id="467358"/>
    <lineage>
        <taxon>Eukaryota</taxon>
        <taxon>Metazoa</taxon>
        <taxon>Ecdysozoa</taxon>
        <taxon>Arthropoda</taxon>
        <taxon>Hexapoda</taxon>
        <taxon>Insecta</taxon>
        <taxon>Pterygota</taxon>
        <taxon>Neoptera</taxon>
        <taxon>Endopterygota</taxon>
        <taxon>Coleoptera</taxon>
        <taxon>Polyphaga</taxon>
        <taxon>Cucujiformia</taxon>
        <taxon>Curculionidae</taxon>
        <taxon>Ceutorhynchinae</taxon>
        <taxon>Ceutorhynchus</taxon>
    </lineage>
</organism>
<dbReference type="GO" id="GO:0042393">
    <property type="term" value="F:histone binding"/>
    <property type="evidence" value="ECO:0007669"/>
    <property type="project" value="UniProtKB-ARBA"/>
</dbReference>
<evidence type="ECO:0000256" key="8">
    <source>
        <dbReference type="PROSITE-ProRule" id="PRU00146"/>
    </source>
</evidence>
<dbReference type="InterPro" id="IPR049773">
    <property type="entry name" value="AF10-like_CC"/>
</dbReference>
<keyword evidence="5 8" id="KW-0863">Zinc-finger</keyword>
<name>A0A9P0DE15_9CUCU</name>
<evidence type="ECO:0000256" key="3">
    <source>
        <dbReference type="ARBA" id="ARBA00022723"/>
    </source>
</evidence>
<dbReference type="FunFam" id="3.30.40.10:FF:000042">
    <property type="entry name" value="protein AF-10 isoform X1"/>
    <property type="match status" value="1"/>
</dbReference>
<feature type="compositionally biased region" description="Polar residues" evidence="9">
    <location>
        <begin position="486"/>
        <end position="516"/>
    </location>
</feature>
<dbReference type="GO" id="GO:0008270">
    <property type="term" value="F:zinc ion binding"/>
    <property type="evidence" value="ECO:0007669"/>
    <property type="project" value="UniProtKB-KW"/>
</dbReference>
<keyword evidence="3" id="KW-0479">Metal-binding</keyword>
<feature type="region of interest" description="Disordered" evidence="9">
    <location>
        <begin position="343"/>
        <end position="372"/>
    </location>
</feature>
<dbReference type="InterPro" id="IPR034732">
    <property type="entry name" value="EPHD"/>
</dbReference>
<dbReference type="InterPro" id="IPR049781">
    <property type="entry name" value="AF10/AF17_PHD"/>
</dbReference>
<dbReference type="EMBL" id="OU892279">
    <property type="protein sequence ID" value="CAH1127833.1"/>
    <property type="molecule type" value="Genomic_DNA"/>
</dbReference>
<keyword evidence="4" id="KW-0677">Repeat</keyword>
<evidence type="ECO:0000259" key="11">
    <source>
        <dbReference type="PROSITE" id="PS51805"/>
    </source>
</evidence>
<feature type="region of interest" description="Disordered" evidence="9">
    <location>
        <begin position="551"/>
        <end position="678"/>
    </location>
</feature>
<evidence type="ECO:0000256" key="4">
    <source>
        <dbReference type="ARBA" id="ARBA00022737"/>
    </source>
</evidence>
<feature type="domain" description="PHD-type" evidence="11">
    <location>
        <begin position="62"/>
        <end position="181"/>
    </location>
</feature>
<keyword evidence="6" id="KW-0862">Zinc</keyword>
<feature type="compositionally biased region" description="Polar residues" evidence="9">
    <location>
        <begin position="585"/>
        <end position="603"/>
    </location>
</feature>
<feature type="compositionally biased region" description="Basic and acidic residues" evidence="9">
    <location>
        <begin position="984"/>
        <end position="994"/>
    </location>
</feature>
<dbReference type="OrthoDB" id="20839at2759"/>
<dbReference type="InterPro" id="IPR013083">
    <property type="entry name" value="Znf_RING/FYVE/PHD"/>
</dbReference>
<dbReference type="GO" id="GO:0031491">
    <property type="term" value="F:nucleosome binding"/>
    <property type="evidence" value="ECO:0007669"/>
    <property type="project" value="TreeGrafter"/>
</dbReference>
<feature type="compositionally biased region" description="Polar residues" evidence="9">
    <location>
        <begin position="250"/>
        <end position="259"/>
    </location>
</feature>
<feature type="compositionally biased region" description="Low complexity" evidence="9">
    <location>
        <begin position="970"/>
        <end position="979"/>
    </location>
</feature>
<evidence type="ECO:0000256" key="7">
    <source>
        <dbReference type="ARBA" id="ARBA00023242"/>
    </source>
</evidence>
<feature type="domain" description="PHD-type" evidence="10">
    <location>
        <begin position="5"/>
        <end position="57"/>
    </location>
</feature>
<dbReference type="InterPro" id="IPR019787">
    <property type="entry name" value="Znf_PHD-finger"/>
</dbReference>
<dbReference type="GO" id="GO:0006357">
    <property type="term" value="P:regulation of transcription by RNA polymerase II"/>
    <property type="evidence" value="ECO:0007669"/>
    <property type="project" value="TreeGrafter"/>
</dbReference>
<dbReference type="Proteomes" id="UP001152799">
    <property type="component" value="Chromosome 3"/>
</dbReference>
<dbReference type="InterPro" id="IPR011011">
    <property type="entry name" value="Znf_FYVE_PHD"/>
</dbReference>
<feature type="region of interest" description="Disordered" evidence="9">
    <location>
        <begin position="482"/>
        <end position="519"/>
    </location>
</feature>
<evidence type="ECO:0000256" key="9">
    <source>
        <dbReference type="SAM" id="MobiDB-lite"/>
    </source>
</evidence>
<feature type="compositionally biased region" description="Polar residues" evidence="9">
    <location>
        <begin position="921"/>
        <end position="940"/>
    </location>
</feature>
<protein>
    <recommendedName>
        <fullName evidence="14">Protein AF-10</fullName>
    </recommendedName>
</protein>
<dbReference type="PANTHER" id="PTHR13793:SF164">
    <property type="entry name" value="ALHAMBRA, ISOFORM P"/>
    <property type="match status" value="1"/>
</dbReference>
<dbReference type="Pfam" id="PF13832">
    <property type="entry name" value="zf-HC5HC2H_2"/>
    <property type="match status" value="1"/>
</dbReference>
<evidence type="ECO:0000259" key="10">
    <source>
        <dbReference type="PROSITE" id="PS50016"/>
    </source>
</evidence>
<feature type="region of interest" description="Disordered" evidence="9">
    <location>
        <begin position="188"/>
        <end position="328"/>
    </location>
</feature>
<feature type="region of interest" description="Disordered" evidence="9">
    <location>
        <begin position="899"/>
        <end position="1002"/>
    </location>
</feature>
<accession>A0A9P0DE15</accession>
<keyword evidence="7" id="KW-0539">Nucleus</keyword>
<dbReference type="CDD" id="cd15574">
    <property type="entry name" value="PHD_AF10_AF17"/>
    <property type="match status" value="1"/>
</dbReference>
<proteinExistence type="predicted"/>
<keyword evidence="2" id="KW-0597">Phosphoprotein</keyword>
<dbReference type="PROSITE" id="PS01359">
    <property type="entry name" value="ZF_PHD_1"/>
    <property type="match status" value="1"/>
</dbReference>
<gene>
    <name evidence="12" type="ORF">CEUTPL_LOCUS6610</name>
</gene>
<dbReference type="GO" id="GO:0005634">
    <property type="term" value="C:nucleus"/>
    <property type="evidence" value="ECO:0007669"/>
    <property type="project" value="UniProtKB-SubCell"/>
</dbReference>
<evidence type="ECO:0000256" key="1">
    <source>
        <dbReference type="ARBA" id="ARBA00004123"/>
    </source>
</evidence>
<dbReference type="AlphaFoldDB" id="A0A9P0DE15"/>
<dbReference type="PANTHER" id="PTHR13793">
    <property type="entry name" value="PHD FINGER PROTEINS"/>
    <property type="match status" value="1"/>
</dbReference>
<dbReference type="FunFam" id="3.30.40.10:FF:000053">
    <property type="entry name" value="protein AF-10 isoform X2"/>
    <property type="match status" value="1"/>
</dbReference>
<feature type="compositionally biased region" description="Basic and acidic residues" evidence="9">
    <location>
        <begin position="362"/>
        <end position="372"/>
    </location>
</feature>
<feature type="compositionally biased region" description="Low complexity" evidence="9">
    <location>
        <begin position="651"/>
        <end position="661"/>
    </location>
</feature>
<feature type="compositionally biased region" description="Basic and acidic residues" evidence="9">
    <location>
        <begin position="286"/>
        <end position="296"/>
    </location>
</feature>
<comment type="subcellular location">
    <subcellularLocation>
        <location evidence="1">Nucleus</location>
    </subcellularLocation>
</comment>
<reference evidence="12" key="1">
    <citation type="submission" date="2022-01" db="EMBL/GenBank/DDBJ databases">
        <authorList>
            <person name="King R."/>
        </authorList>
    </citation>
    <scope>NUCLEOTIDE SEQUENCE</scope>
</reference>
<dbReference type="InterPro" id="IPR019786">
    <property type="entry name" value="Zinc_finger_PHD-type_CS"/>
</dbReference>
<dbReference type="SMART" id="SM00249">
    <property type="entry name" value="PHD"/>
    <property type="match status" value="2"/>
</dbReference>
<feature type="region of interest" description="Disordered" evidence="9">
    <location>
        <begin position="755"/>
        <end position="774"/>
    </location>
</feature>
<dbReference type="PROSITE" id="PS50016">
    <property type="entry name" value="ZF_PHD_2"/>
    <property type="match status" value="1"/>
</dbReference>
<dbReference type="InterPro" id="IPR050701">
    <property type="entry name" value="Histone_Mod_Regulator"/>
</dbReference>
<feature type="compositionally biased region" description="Basic and acidic residues" evidence="9">
    <location>
        <begin position="303"/>
        <end position="313"/>
    </location>
</feature>